<keyword evidence="4" id="KW-1185">Reference proteome</keyword>
<proteinExistence type="predicted"/>
<organism evidence="3 4">
    <name type="scientific">Streptomyces triticagri</name>
    <dbReference type="NCBI Taxonomy" id="2293568"/>
    <lineage>
        <taxon>Bacteria</taxon>
        <taxon>Bacillati</taxon>
        <taxon>Actinomycetota</taxon>
        <taxon>Actinomycetes</taxon>
        <taxon>Kitasatosporales</taxon>
        <taxon>Streptomycetaceae</taxon>
        <taxon>Streptomyces</taxon>
    </lineage>
</organism>
<sequence>GGGPAGQVGRRRSDNAPLFPAGYAGTITHTPRFAIAAVAPGAAGIGVDLEPRRFDPALHRFLFTDEEREQLWPDRELESLRGLYAAKEAGFKALSGGDCRAAHGGLYFRVRLERDGGGRLWARAGEARALVHCAGTPTFGFAVAVRTTDRPAATRHPRPS</sequence>
<dbReference type="AlphaFoldDB" id="A0A372LYV7"/>
<evidence type="ECO:0000256" key="1">
    <source>
        <dbReference type="ARBA" id="ARBA00022679"/>
    </source>
</evidence>
<feature type="domain" description="4'-phosphopantetheinyl transferase" evidence="2">
    <location>
        <begin position="44"/>
        <end position="98"/>
    </location>
</feature>
<keyword evidence="1" id="KW-0808">Transferase</keyword>
<dbReference type="Pfam" id="PF01648">
    <property type="entry name" value="ACPS"/>
    <property type="match status" value="1"/>
</dbReference>
<evidence type="ECO:0000313" key="3">
    <source>
        <dbReference type="EMBL" id="RFU83821.1"/>
    </source>
</evidence>
<evidence type="ECO:0000313" key="4">
    <source>
        <dbReference type="Proteomes" id="UP000263094"/>
    </source>
</evidence>
<dbReference type="Proteomes" id="UP000263094">
    <property type="component" value="Unassembled WGS sequence"/>
</dbReference>
<dbReference type="InterPro" id="IPR008278">
    <property type="entry name" value="4-PPantetheinyl_Trfase_dom"/>
</dbReference>
<dbReference type="RefSeq" id="WP_128558525.1">
    <property type="nucleotide sequence ID" value="NZ_QUAK01000171.1"/>
</dbReference>
<dbReference type="EMBL" id="QUAK01000171">
    <property type="protein sequence ID" value="RFU83821.1"/>
    <property type="molecule type" value="Genomic_DNA"/>
</dbReference>
<comment type="caution">
    <text evidence="3">The sequence shown here is derived from an EMBL/GenBank/DDBJ whole genome shotgun (WGS) entry which is preliminary data.</text>
</comment>
<evidence type="ECO:0000259" key="2">
    <source>
        <dbReference type="Pfam" id="PF01648"/>
    </source>
</evidence>
<gene>
    <name evidence="3" type="ORF">DY218_25795</name>
</gene>
<dbReference type="GO" id="GO:0008897">
    <property type="term" value="F:holo-[acyl-carrier-protein] synthase activity"/>
    <property type="evidence" value="ECO:0007669"/>
    <property type="project" value="InterPro"/>
</dbReference>
<reference evidence="3 4" key="1">
    <citation type="submission" date="2018-08" db="EMBL/GenBank/DDBJ databases">
        <title>Isolation, diversity and antifungal activity of Actinobacteria from wheat.</title>
        <authorList>
            <person name="Han C."/>
        </authorList>
    </citation>
    <scope>NUCLEOTIDE SEQUENCE [LARGE SCALE GENOMIC DNA]</scope>
    <source>
        <strain evidence="3 4">NEAU-YY421</strain>
    </source>
</reference>
<name>A0A372LYV7_9ACTN</name>
<dbReference type="GO" id="GO:0000287">
    <property type="term" value="F:magnesium ion binding"/>
    <property type="evidence" value="ECO:0007669"/>
    <property type="project" value="InterPro"/>
</dbReference>
<protein>
    <recommendedName>
        <fullName evidence="2">4'-phosphopantetheinyl transferase domain-containing protein</fullName>
    </recommendedName>
</protein>
<feature type="non-terminal residue" evidence="3">
    <location>
        <position position="1"/>
    </location>
</feature>
<dbReference type="SUPFAM" id="SSF56214">
    <property type="entry name" value="4'-phosphopantetheinyl transferase"/>
    <property type="match status" value="1"/>
</dbReference>
<dbReference type="Gene3D" id="3.90.470.20">
    <property type="entry name" value="4'-phosphopantetheinyl transferase domain"/>
    <property type="match status" value="1"/>
</dbReference>
<dbReference type="OrthoDB" id="4251520at2"/>
<accession>A0A372LYV7</accession>
<dbReference type="InterPro" id="IPR037143">
    <property type="entry name" value="4-PPantetheinyl_Trfase_dom_sf"/>
</dbReference>